<evidence type="ECO:0000313" key="2">
    <source>
        <dbReference type="Proteomes" id="UP000026961"/>
    </source>
</evidence>
<proteinExistence type="predicted"/>
<accession>A0A0E0B3P6</accession>
<protein>
    <submittedName>
        <fullName evidence="1">Uncharacterized protein</fullName>
    </submittedName>
</protein>
<dbReference type="AlphaFoldDB" id="A0A0E0B3P6"/>
<dbReference type="Proteomes" id="UP000026961">
    <property type="component" value="Chromosome 9"/>
</dbReference>
<reference evidence="1" key="1">
    <citation type="submission" date="2015-04" db="UniProtKB">
        <authorList>
            <consortium name="EnsemblPlants"/>
        </authorList>
    </citation>
    <scope>IDENTIFICATION</scope>
</reference>
<keyword evidence="2" id="KW-1185">Reference proteome</keyword>
<reference evidence="1" key="2">
    <citation type="submission" date="2018-05" db="EMBL/GenBank/DDBJ databases">
        <title>OgluRS3 (Oryza glumaepatula Reference Sequence Version 3).</title>
        <authorList>
            <person name="Zhang J."/>
            <person name="Kudrna D."/>
            <person name="Lee S."/>
            <person name="Talag J."/>
            <person name="Welchert J."/>
            <person name="Wing R.A."/>
        </authorList>
    </citation>
    <scope>NUCLEOTIDE SEQUENCE [LARGE SCALE GENOMIC DNA]</scope>
</reference>
<evidence type="ECO:0000313" key="1">
    <source>
        <dbReference type="EnsemblPlants" id="OGLUM09G12740.4"/>
    </source>
</evidence>
<sequence length="91" mass="10229">MVLSTKTHPIKVFHIRKFDFENTMQTLQPQGCRDGVLRAERMRLGSTVKARGYAVVLLEKAEATGRWASAVVEATSGHGVNDGVFYHVRWI</sequence>
<organism evidence="1">
    <name type="scientific">Oryza glumipatula</name>
    <dbReference type="NCBI Taxonomy" id="40148"/>
    <lineage>
        <taxon>Eukaryota</taxon>
        <taxon>Viridiplantae</taxon>
        <taxon>Streptophyta</taxon>
        <taxon>Embryophyta</taxon>
        <taxon>Tracheophyta</taxon>
        <taxon>Spermatophyta</taxon>
        <taxon>Magnoliopsida</taxon>
        <taxon>Liliopsida</taxon>
        <taxon>Poales</taxon>
        <taxon>Poaceae</taxon>
        <taxon>BOP clade</taxon>
        <taxon>Oryzoideae</taxon>
        <taxon>Oryzeae</taxon>
        <taxon>Oryzinae</taxon>
        <taxon>Oryza</taxon>
    </lineage>
</organism>
<name>A0A0E0B3P6_9ORYZ</name>
<dbReference type="HOGENOM" id="CLU_2430667_0_0_1"/>
<dbReference type="Gramene" id="OGLUM09G12740.4">
    <property type="protein sequence ID" value="OGLUM09G12740.4"/>
    <property type="gene ID" value="OGLUM09G12740"/>
</dbReference>
<dbReference type="EnsemblPlants" id="OGLUM09G12740.4">
    <property type="protein sequence ID" value="OGLUM09G12740.4"/>
    <property type="gene ID" value="OGLUM09G12740"/>
</dbReference>